<feature type="domain" description="Peptidase M48" evidence="8">
    <location>
        <begin position="202"/>
        <end position="406"/>
    </location>
</feature>
<dbReference type="InterPro" id="IPR032456">
    <property type="entry name" value="Peptidase_M48_N"/>
</dbReference>
<dbReference type="CDD" id="cd07343">
    <property type="entry name" value="M48A_Zmpste24p_like"/>
    <property type="match status" value="1"/>
</dbReference>
<keyword evidence="7" id="KW-1133">Transmembrane helix</keyword>
<feature type="transmembrane region" description="Helical" evidence="7">
    <location>
        <begin position="140"/>
        <end position="162"/>
    </location>
</feature>
<dbReference type="Pfam" id="PF01435">
    <property type="entry name" value="Peptidase_M48"/>
    <property type="match status" value="1"/>
</dbReference>
<evidence type="ECO:0000256" key="2">
    <source>
        <dbReference type="ARBA" id="ARBA00022723"/>
    </source>
</evidence>
<evidence type="ECO:0000256" key="7">
    <source>
        <dbReference type="SAM" id="Phobius"/>
    </source>
</evidence>
<reference evidence="10" key="1">
    <citation type="submission" date="2021-12" db="EMBL/GenBank/DDBJ databases">
        <authorList>
            <person name="Veyrier F.J."/>
        </authorList>
    </citation>
    <scope>NUCLEOTIDE SEQUENCE</scope>
    <source>
        <strain evidence="10">SAG 1488-6</strain>
    </source>
</reference>
<feature type="transmembrane region" description="Helical" evidence="7">
    <location>
        <begin position="284"/>
        <end position="302"/>
    </location>
</feature>
<protein>
    <submittedName>
        <fullName evidence="10">M48 family metallopeptidase</fullName>
    </submittedName>
</protein>
<evidence type="ECO:0000313" key="11">
    <source>
        <dbReference type="Proteomes" id="UP000832034"/>
    </source>
</evidence>
<feature type="domain" description="CAAX prenyl protease 1 N-terminal" evidence="9">
    <location>
        <begin position="20"/>
        <end position="197"/>
    </location>
</feature>
<keyword evidence="3 6" id="KW-0378">Hydrolase</keyword>
<comment type="similarity">
    <text evidence="6">Belongs to the peptidase M48 family.</text>
</comment>
<dbReference type="Pfam" id="PF16491">
    <property type="entry name" value="Peptidase_M48_N"/>
    <property type="match status" value="1"/>
</dbReference>
<evidence type="ECO:0000256" key="6">
    <source>
        <dbReference type="RuleBase" id="RU003983"/>
    </source>
</evidence>
<reference evidence="10" key="2">
    <citation type="journal article" date="2022" name="Res Sq">
        <title>Evolution of multicellular longitudinally dividing oral cavity symbionts (Neisseriaceae).</title>
        <authorList>
            <person name="Nyongesa S."/>
            <person name="Weber P."/>
            <person name="Bernet E."/>
            <person name="Pullido F."/>
            <person name="Nieckarz M."/>
            <person name="Delaby M."/>
            <person name="Nieves C."/>
            <person name="Viehboeck T."/>
            <person name="Krause N."/>
            <person name="Rivera-Millot A."/>
            <person name="Nakamura A."/>
            <person name="Vischer N."/>
            <person name="VanNieuwenhze M."/>
            <person name="Brun Y."/>
            <person name="Cava F."/>
            <person name="Bulgheresi S."/>
            <person name="Veyrier F."/>
        </authorList>
    </citation>
    <scope>NUCLEOTIDE SEQUENCE</scope>
    <source>
        <strain evidence="10">SAG 1488-6</strain>
    </source>
</reference>
<evidence type="ECO:0000256" key="5">
    <source>
        <dbReference type="ARBA" id="ARBA00023049"/>
    </source>
</evidence>
<evidence type="ECO:0000259" key="9">
    <source>
        <dbReference type="Pfam" id="PF16491"/>
    </source>
</evidence>
<sequence>MLFFVFSTLLQLYLSIRQSLSVRRHRAFVPDDFNHQISLDEHQKAADYTLAKQRLLRYEILFQAALLLIWTLGGGLNLIASLSAKWFAYAPMTQGVVMLGLFALTNSLLSLPFALYRTFKLEQSFGFNRNTLGQFLNDTLKTTAVVALISVPVLYVLIYLMGSMGTNWWLWVWMVWVGLSLGLLWAYPKWIAPLFNQFTPIPEGDLKQRIEALLTRTGFASNGLFVVDGSKRSGHSNAYFTGFGKQKRIVFYDTLLTELNDKEVEAVLAHELGHFKHGHITQQISIQFVLGLAVLWILSQLLNLPEFGFFNQLGVHYPSHAMALLLFMLILPVFTFPFSPLASLMSRRNEYQADRFAAQHSQAADLISALTKLYRSNASTLTPDAWHSRFYASHPNANERIAALKQAGKH</sequence>
<accession>A0ABY4E9J8</accession>
<feature type="transmembrane region" description="Helical" evidence="7">
    <location>
        <begin position="322"/>
        <end position="345"/>
    </location>
</feature>
<dbReference type="Proteomes" id="UP000832034">
    <property type="component" value="Chromosome"/>
</dbReference>
<dbReference type="Gene3D" id="3.30.2010.10">
    <property type="entry name" value="Metalloproteases ('zincins'), catalytic domain"/>
    <property type="match status" value="1"/>
</dbReference>
<feature type="transmembrane region" description="Helical" evidence="7">
    <location>
        <begin position="60"/>
        <end position="84"/>
    </location>
</feature>
<keyword evidence="7" id="KW-0812">Transmembrane</keyword>
<evidence type="ECO:0000256" key="3">
    <source>
        <dbReference type="ARBA" id="ARBA00022801"/>
    </source>
</evidence>
<gene>
    <name evidence="10" type="ORF">LVJ81_10140</name>
</gene>
<keyword evidence="1 6" id="KW-0645">Protease</keyword>
<keyword evidence="5 6" id="KW-0482">Metalloprotease</keyword>
<dbReference type="EMBL" id="CP091512">
    <property type="protein sequence ID" value="UOO91986.1"/>
    <property type="molecule type" value="Genomic_DNA"/>
</dbReference>
<evidence type="ECO:0000256" key="4">
    <source>
        <dbReference type="ARBA" id="ARBA00022833"/>
    </source>
</evidence>
<keyword evidence="7" id="KW-0472">Membrane</keyword>
<organism evidence="10 11">
    <name type="scientific">Vitreoscilla stercoraria</name>
    <dbReference type="NCBI Taxonomy" id="61"/>
    <lineage>
        <taxon>Bacteria</taxon>
        <taxon>Pseudomonadati</taxon>
        <taxon>Pseudomonadota</taxon>
        <taxon>Betaproteobacteria</taxon>
        <taxon>Neisseriales</taxon>
        <taxon>Neisseriaceae</taxon>
        <taxon>Vitreoscilla</taxon>
    </lineage>
</organism>
<keyword evidence="11" id="KW-1185">Reference proteome</keyword>
<keyword evidence="4 6" id="KW-0862">Zinc</keyword>
<evidence type="ECO:0000313" key="10">
    <source>
        <dbReference type="EMBL" id="UOO91986.1"/>
    </source>
</evidence>
<feature type="transmembrane region" description="Helical" evidence="7">
    <location>
        <begin position="168"/>
        <end position="187"/>
    </location>
</feature>
<feature type="transmembrane region" description="Helical" evidence="7">
    <location>
        <begin position="96"/>
        <end position="119"/>
    </location>
</feature>
<name>A0ABY4E9J8_VITST</name>
<comment type="cofactor">
    <cofactor evidence="6">
        <name>Zn(2+)</name>
        <dbReference type="ChEBI" id="CHEBI:29105"/>
    </cofactor>
    <text evidence="6">Binds 1 zinc ion per subunit.</text>
</comment>
<keyword evidence="2" id="KW-0479">Metal-binding</keyword>
<proteinExistence type="inferred from homology"/>
<evidence type="ECO:0000256" key="1">
    <source>
        <dbReference type="ARBA" id="ARBA00022670"/>
    </source>
</evidence>
<dbReference type="PANTHER" id="PTHR10120">
    <property type="entry name" value="CAAX PRENYL PROTEASE 1"/>
    <property type="match status" value="1"/>
</dbReference>
<dbReference type="InterPro" id="IPR027057">
    <property type="entry name" value="CAXX_Prtase_1"/>
</dbReference>
<dbReference type="InterPro" id="IPR001915">
    <property type="entry name" value="Peptidase_M48"/>
</dbReference>
<evidence type="ECO:0000259" key="8">
    <source>
        <dbReference type="Pfam" id="PF01435"/>
    </source>
</evidence>